<dbReference type="GO" id="GO:0009117">
    <property type="term" value="P:nucleotide metabolic process"/>
    <property type="evidence" value="ECO:0007669"/>
    <property type="project" value="UniProtKB-KW"/>
</dbReference>
<sequence>MNFILASASPRRQMLLRQIGIEATIIKPDGFVEKTQIDGSIKALVRFNALGKATFVQQQVSAADVLIAADTIVAFEGKILGKPQNRIKAQEMLECLAGKMHHVITCLVVMYKGQTEVACVTTEVYFRSLTASEIEDYLAAGESMDKAGAYGIQGQGAILVEKINGCYNNVVGLPLTCLYKMLNKLEVK</sequence>
<evidence type="ECO:0000256" key="2">
    <source>
        <dbReference type="ARBA" id="ARBA00022801"/>
    </source>
</evidence>
<evidence type="ECO:0000313" key="4">
    <source>
        <dbReference type="EMBL" id="HIU64879.1"/>
    </source>
</evidence>
<keyword evidence="3" id="KW-0546">Nucleotide metabolism</keyword>
<feature type="active site" description="Proton acceptor" evidence="3">
    <location>
        <position position="70"/>
    </location>
</feature>
<evidence type="ECO:0000313" key="5">
    <source>
        <dbReference type="Proteomes" id="UP000824099"/>
    </source>
</evidence>
<keyword evidence="2 3" id="KW-0378">Hydrolase</keyword>
<dbReference type="CDD" id="cd00555">
    <property type="entry name" value="Maf"/>
    <property type="match status" value="1"/>
</dbReference>
<dbReference type="InterPro" id="IPR029001">
    <property type="entry name" value="ITPase-like_fam"/>
</dbReference>
<dbReference type="EC" id="3.6.1.9" evidence="3"/>
<comment type="similarity">
    <text evidence="3">Belongs to the Maf family. YhdE subfamily.</text>
</comment>
<reference evidence="4" key="2">
    <citation type="journal article" date="2021" name="PeerJ">
        <title>Extensive microbial diversity within the chicken gut microbiome revealed by metagenomics and culture.</title>
        <authorList>
            <person name="Gilroy R."/>
            <person name="Ravi A."/>
            <person name="Getino M."/>
            <person name="Pursley I."/>
            <person name="Horton D.L."/>
            <person name="Alikhan N.F."/>
            <person name="Baker D."/>
            <person name="Gharbi K."/>
            <person name="Hall N."/>
            <person name="Watson M."/>
            <person name="Adriaenssens E.M."/>
            <person name="Foster-Nyarko E."/>
            <person name="Jarju S."/>
            <person name="Secka A."/>
            <person name="Antonio M."/>
            <person name="Oren A."/>
            <person name="Chaudhuri R.R."/>
            <person name="La Ragione R."/>
            <person name="Hildebrand F."/>
            <person name="Pallen M.J."/>
        </authorList>
    </citation>
    <scope>NUCLEOTIDE SEQUENCE</scope>
    <source>
        <strain evidence="4">CHK160-1198</strain>
    </source>
</reference>
<dbReference type="GO" id="GO:0005737">
    <property type="term" value="C:cytoplasm"/>
    <property type="evidence" value="ECO:0007669"/>
    <property type="project" value="UniProtKB-SubCell"/>
</dbReference>
<dbReference type="Pfam" id="PF02545">
    <property type="entry name" value="Maf"/>
    <property type="match status" value="1"/>
</dbReference>
<protein>
    <recommendedName>
        <fullName evidence="3">dTTP/UTP pyrophosphatase</fullName>
        <shortName evidence="3">dTTPase/UTPase</shortName>
        <ecNumber evidence="3">3.6.1.9</ecNumber>
    </recommendedName>
    <alternativeName>
        <fullName evidence="3">Nucleoside triphosphate pyrophosphatase</fullName>
    </alternativeName>
    <alternativeName>
        <fullName evidence="3">Nucleotide pyrophosphatase</fullName>
        <shortName evidence="3">Nucleotide PPase</shortName>
    </alternativeName>
</protein>
<dbReference type="GO" id="GO:0047429">
    <property type="term" value="F:nucleoside triphosphate diphosphatase activity"/>
    <property type="evidence" value="ECO:0007669"/>
    <property type="project" value="UniProtKB-EC"/>
</dbReference>
<dbReference type="Gene3D" id="3.90.950.10">
    <property type="match status" value="1"/>
</dbReference>
<dbReference type="Proteomes" id="UP000824099">
    <property type="component" value="Unassembled WGS sequence"/>
</dbReference>
<comment type="function">
    <text evidence="3">Nucleoside triphosphate pyrophosphatase that hydrolyzes dTTP and UTP. May have a dual role in cell division arrest and in preventing the incorporation of modified nucleotides into cellular nucleic acids.</text>
</comment>
<name>A0A9D1SLI5_9FIRM</name>
<gene>
    <name evidence="4" type="primary">maf</name>
    <name evidence="4" type="ORF">IAB06_07600</name>
</gene>
<dbReference type="PANTHER" id="PTHR43213:SF5">
    <property type="entry name" value="BIFUNCTIONAL DTTP_UTP PYROPHOSPHATASE_METHYLTRANSFERASE PROTEIN-RELATED"/>
    <property type="match status" value="1"/>
</dbReference>
<keyword evidence="3" id="KW-0963">Cytoplasm</keyword>
<comment type="cofactor">
    <cofactor evidence="1 3">
        <name>a divalent metal cation</name>
        <dbReference type="ChEBI" id="CHEBI:60240"/>
    </cofactor>
</comment>
<feature type="site" description="Important for substrate specificity" evidence="3">
    <location>
        <position position="11"/>
    </location>
</feature>
<dbReference type="NCBIfam" id="TIGR00172">
    <property type="entry name" value="maf"/>
    <property type="match status" value="1"/>
</dbReference>
<dbReference type="EMBL" id="DVNI01000130">
    <property type="protein sequence ID" value="HIU64879.1"/>
    <property type="molecule type" value="Genomic_DNA"/>
</dbReference>
<dbReference type="SUPFAM" id="SSF52972">
    <property type="entry name" value="ITPase-like"/>
    <property type="match status" value="1"/>
</dbReference>
<accession>A0A9D1SLI5</accession>
<proteinExistence type="inferred from homology"/>
<reference evidence="4" key="1">
    <citation type="submission" date="2020-10" db="EMBL/GenBank/DDBJ databases">
        <authorList>
            <person name="Gilroy R."/>
        </authorList>
    </citation>
    <scope>NUCLEOTIDE SEQUENCE</scope>
    <source>
        <strain evidence="4">CHK160-1198</strain>
    </source>
</reference>
<dbReference type="PANTHER" id="PTHR43213">
    <property type="entry name" value="BIFUNCTIONAL DTTP/UTP PYROPHOSPHATASE/METHYLTRANSFERASE PROTEIN-RELATED"/>
    <property type="match status" value="1"/>
</dbReference>
<comment type="caution">
    <text evidence="4">The sequence shown here is derived from an EMBL/GenBank/DDBJ whole genome shotgun (WGS) entry which is preliminary data.</text>
</comment>
<comment type="caution">
    <text evidence="3">Lacks conserved residue(s) required for the propagation of feature annotation.</text>
</comment>
<dbReference type="PIRSF" id="PIRSF006305">
    <property type="entry name" value="Maf"/>
    <property type="match status" value="1"/>
</dbReference>
<comment type="subcellular location">
    <subcellularLocation>
        <location evidence="3">Cytoplasm</location>
    </subcellularLocation>
</comment>
<dbReference type="HAMAP" id="MF_00528">
    <property type="entry name" value="Maf"/>
    <property type="match status" value="1"/>
</dbReference>
<evidence type="ECO:0000256" key="1">
    <source>
        <dbReference type="ARBA" id="ARBA00001968"/>
    </source>
</evidence>
<organism evidence="4 5">
    <name type="scientific">Candidatus Avacidaminococcus intestinavium</name>
    <dbReference type="NCBI Taxonomy" id="2840684"/>
    <lineage>
        <taxon>Bacteria</taxon>
        <taxon>Bacillati</taxon>
        <taxon>Bacillota</taxon>
        <taxon>Negativicutes</taxon>
        <taxon>Acidaminococcales</taxon>
        <taxon>Acidaminococcaceae</taxon>
        <taxon>Acidaminococcaceae incertae sedis</taxon>
        <taxon>Candidatus Avacidaminococcus</taxon>
    </lineage>
</organism>
<comment type="catalytic activity">
    <reaction evidence="3">
        <text>dTTP + H2O = dTMP + diphosphate + H(+)</text>
        <dbReference type="Rhea" id="RHEA:28534"/>
        <dbReference type="ChEBI" id="CHEBI:15377"/>
        <dbReference type="ChEBI" id="CHEBI:15378"/>
        <dbReference type="ChEBI" id="CHEBI:33019"/>
        <dbReference type="ChEBI" id="CHEBI:37568"/>
        <dbReference type="ChEBI" id="CHEBI:63528"/>
        <dbReference type="EC" id="3.6.1.9"/>
    </reaction>
</comment>
<dbReference type="InterPro" id="IPR003697">
    <property type="entry name" value="Maf-like"/>
</dbReference>
<feature type="site" description="Important for substrate specificity" evidence="3">
    <location>
        <position position="71"/>
    </location>
</feature>
<evidence type="ECO:0000256" key="3">
    <source>
        <dbReference type="HAMAP-Rule" id="MF_00528"/>
    </source>
</evidence>
<feature type="site" description="Important for substrate specificity" evidence="3">
    <location>
        <position position="153"/>
    </location>
</feature>
<comment type="catalytic activity">
    <reaction evidence="3">
        <text>UTP + H2O = UMP + diphosphate + H(+)</text>
        <dbReference type="Rhea" id="RHEA:29395"/>
        <dbReference type="ChEBI" id="CHEBI:15377"/>
        <dbReference type="ChEBI" id="CHEBI:15378"/>
        <dbReference type="ChEBI" id="CHEBI:33019"/>
        <dbReference type="ChEBI" id="CHEBI:46398"/>
        <dbReference type="ChEBI" id="CHEBI:57865"/>
        <dbReference type="EC" id="3.6.1.9"/>
    </reaction>
</comment>
<dbReference type="AlphaFoldDB" id="A0A9D1SLI5"/>